<dbReference type="EC" id="1.3.99.-" evidence="14"/>
<gene>
    <name evidence="15" type="primary">hemJ</name>
    <name evidence="15" type="ORF">HJG54_14670</name>
</gene>
<reference evidence="15" key="1">
    <citation type="submission" date="2020-05" db="EMBL/GenBank/DDBJ databases">
        <authorList>
            <person name="Zhu T."/>
            <person name="Keshari N."/>
            <person name="Lu X."/>
        </authorList>
    </citation>
    <scope>NUCLEOTIDE SEQUENCE</scope>
    <source>
        <strain evidence="15">NK1-12</strain>
    </source>
</reference>
<evidence type="ECO:0000313" key="15">
    <source>
        <dbReference type="EMBL" id="WNZ23976.1"/>
    </source>
</evidence>
<dbReference type="GO" id="GO:0006782">
    <property type="term" value="P:protoporphyrinogen IX biosynthetic process"/>
    <property type="evidence" value="ECO:0007669"/>
    <property type="project" value="UniProtKB-UniRule"/>
</dbReference>
<name>A0AA96WKL1_9CYAN</name>
<comment type="catalytic activity">
    <reaction evidence="13 14">
        <text>protoporphyrinogen IX + 3 A = protoporphyrin IX + 3 AH2</text>
        <dbReference type="Rhea" id="RHEA:62000"/>
        <dbReference type="ChEBI" id="CHEBI:13193"/>
        <dbReference type="ChEBI" id="CHEBI:17499"/>
        <dbReference type="ChEBI" id="CHEBI:57306"/>
        <dbReference type="ChEBI" id="CHEBI:57307"/>
    </reaction>
</comment>
<comment type="pathway">
    <text evidence="2 14">Porphyrin-containing compound metabolism; protoporphyrin-IX biosynthesis; protoporphyrin-IX from protoporphyrinogen-IX: step 1/1.</text>
</comment>
<feature type="transmembrane region" description="Helical" evidence="14">
    <location>
        <begin position="126"/>
        <end position="146"/>
    </location>
</feature>
<keyword evidence="10 14" id="KW-0560">Oxidoreductase</keyword>
<evidence type="ECO:0000256" key="9">
    <source>
        <dbReference type="ARBA" id="ARBA00022989"/>
    </source>
</evidence>
<comment type="subcellular location">
    <subcellularLocation>
        <location evidence="1 14">Cell membrane</location>
        <topology evidence="1 14">Multi-pass membrane protein</topology>
    </subcellularLocation>
</comment>
<sequence length="197" mass="22421">MTYLWFKAFHIVGIVAWFAGMFYLPRLFVYHAEANEQPEAVRSVLQQQYQIMEKRLYRIIMTPALVLTVAMAIGMVVVAPELLKETWLHVKLGLVLILIGYHHICARLMKEMAAGKFRFTGQQFRWFNEFPTVLFVIVVLLAVFKNNFPTSAASWAVVGMIVAMAAIIQLYARKRRLAREQAAQALDPESTTVAKAG</sequence>
<dbReference type="AlphaFoldDB" id="A0AA96WKL1"/>
<evidence type="ECO:0000256" key="3">
    <source>
        <dbReference type="ARBA" id="ARBA00006501"/>
    </source>
</evidence>
<feature type="transmembrane region" description="Helical" evidence="14">
    <location>
        <begin position="152"/>
        <end position="172"/>
    </location>
</feature>
<dbReference type="GO" id="GO:0046872">
    <property type="term" value="F:metal ion binding"/>
    <property type="evidence" value="ECO:0007669"/>
    <property type="project" value="UniProtKB-KW"/>
</dbReference>
<evidence type="ECO:0000256" key="6">
    <source>
        <dbReference type="ARBA" id="ARBA00022617"/>
    </source>
</evidence>
<feature type="transmembrane region" description="Helical" evidence="14">
    <location>
        <begin position="86"/>
        <end position="105"/>
    </location>
</feature>
<dbReference type="InterPro" id="IPR005265">
    <property type="entry name" value="HemJ-like"/>
</dbReference>
<dbReference type="NCBIfam" id="TIGR00701">
    <property type="entry name" value="protoporphyrinogen oxidase HemJ"/>
    <property type="match status" value="1"/>
</dbReference>
<evidence type="ECO:0000256" key="7">
    <source>
        <dbReference type="ARBA" id="ARBA00022692"/>
    </source>
</evidence>
<feature type="transmembrane region" description="Helical" evidence="14">
    <location>
        <begin position="6"/>
        <end position="24"/>
    </location>
</feature>
<evidence type="ECO:0000256" key="2">
    <source>
        <dbReference type="ARBA" id="ARBA00005073"/>
    </source>
</evidence>
<feature type="transmembrane region" description="Helical" evidence="14">
    <location>
        <begin position="56"/>
        <end position="80"/>
    </location>
</feature>
<evidence type="ECO:0000256" key="10">
    <source>
        <dbReference type="ARBA" id="ARBA00023002"/>
    </source>
</evidence>
<dbReference type="GO" id="GO:0070818">
    <property type="term" value="F:protoporphyrinogen oxidase activity"/>
    <property type="evidence" value="ECO:0007669"/>
    <property type="project" value="UniProtKB-UniRule"/>
</dbReference>
<feature type="binding site" description="axial binding residue" evidence="14">
    <location>
        <position position="91"/>
    </location>
    <ligand>
        <name>heme</name>
        <dbReference type="ChEBI" id="CHEBI:30413"/>
    </ligand>
    <ligandPart>
        <name>Fe</name>
        <dbReference type="ChEBI" id="CHEBI:18248"/>
    </ligandPart>
</feature>
<dbReference type="EMBL" id="CP053586">
    <property type="protein sequence ID" value="WNZ23976.1"/>
    <property type="molecule type" value="Genomic_DNA"/>
</dbReference>
<dbReference type="PANTHER" id="PTHR40255">
    <property type="entry name" value="UPF0093 MEMBRANE PROTEIN SLR1790"/>
    <property type="match status" value="1"/>
</dbReference>
<comment type="cofactor">
    <cofactor evidence="14">
        <name>heme b</name>
        <dbReference type="ChEBI" id="CHEBI:60344"/>
    </cofactor>
    <text evidence="14">Binds 1 heme b (iron(II)-protoporphyrin IX) group per subunit.</text>
</comment>
<keyword evidence="6 14" id="KW-0349">Heme</keyword>
<keyword evidence="8 14" id="KW-0479">Metal-binding</keyword>
<dbReference type="RefSeq" id="WP_316429516.1">
    <property type="nucleotide sequence ID" value="NZ_CP053586.1"/>
</dbReference>
<dbReference type="PANTHER" id="PTHR40255:SF1">
    <property type="entry name" value="PROTOPORPHYRINOGEN IX OXIDASE"/>
    <property type="match status" value="1"/>
</dbReference>
<evidence type="ECO:0000256" key="13">
    <source>
        <dbReference type="ARBA" id="ARBA00048390"/>
    </source>
</evidence>
<feature type="binding site" description="axial binding residue" evidence="14">
    <location>
        <position position="10"/>
    </location>
    <ligand>
        <name>heme</name>
        <dbReference type="ChEBI" id="CHEBI:30413"/>
    </ligand>
    <ligandPart>
        <name>Fe</name>
        <dbReference type="ChEBI" id="CHEBI:18248"/>
    </ligandPart>
</feature>
<keyword evidence="7 14" id="KW-0812">Transmembrane</keyword>
<evidence type="ECO:0000256" key="4">
    <source>
        <dbReference type="ARBA" id="ARBA00017504"/>
    </source>
</evidence>
<comment type="subunit">
    <text evidence="14">Homodimer.</text>
</comment>
<keyword evidence="11 14" id="KW-0408">Iron</keyword>
<keyword evidence="9 14" id="KW-1133">Transmembrane helix</keyword>
<evidence type="ECO:0000256" key="14">
    <source>
        <dbReference type="HAMAP-Rule" id="MF_02239"/>
    </source>
</evidence>
<comment type="function">
    <text evidence="14">Catalyzes the oxidation of protoporphyrinogen IX to protoporphyrin IX.</text>
</comment>
<evidence type="ECO:0000256" key="8">
    <source>
        <dbReference type="ARBA" id="ARBA00022723"/>
    </source>
</evidence>
<keyword evidence="5 14" id="KW-1003">Cell membrane</keyword>
<dbReference type="HAMAP" id="MF_02239">
    <property type="entry name" value="HemJ"/>
    <property type="match status" value="1"/>
</dbReference>
<comment type="similarity">
    <text evidence="3 14">Belongs to the HemJ family.</text>
</comment>
<accession>A0AA96WKL1</accession>
<evidence type="ECO:0000256" key="5">
    <source>
        <dbReference type="ARBA" id="ARBA00022475"/>
    </source>
</evidence>
<evidence type="ECO:0000256" key="12">
    <source>
        <dbReference type="ARBA" id="ARBA00023136"/>
    </source>
</evidence>
<evidence type="ECO:0000256" key="1">
    <source>
        <dbReference type="ARBA" id="ARBA00004651"/>
    </source>
</evidence>
<proteinExistence type="inferred from homology"/>
<keyword evidence="12 14" id="KW-0472">Membrane</keyword>
<organism evidence="15">
    <name type="scientific">Leptolyngbya sp. NK1-12</name>
    <dbReference type="NCBI Taxonomy" id="2547451"/>
    <lineage>
        <taxon>Bacteria</taxon>
        <taxon>Bacillati</taxon>
        <taxon>Cyanobacteriota</taxon>
        <taxon>Cyanophyceae</taxon>
        <taxon>Leptolyngbyales</taxon>
        <taxon>Leptolyngbyaceae</taxon>
        <taxon>Leptolyngbya group</taxon>
        <taxon>Leptolyngbya</taxon>
    </lineage>
</organism>
<evidence type="ECO:0000256" key="11">
    <source>
        <dbReference type="ARBA" id="ARBA00023004"/>
    </source>
</evidence>
<dbReference type="Pfam" id="PF03653">
    <property type="entry name" value="UPF0093"/>
    <property type="match status" value="1"/>
</dbReference>
<dbReference type="GO" id="GO:0005886">
    <property type="term" value="C:plasma membrane"/>
    <property type="evidence" value="ECO:0007669"/>
    <property type="project" value="UniProtKB-SubCell"/>
</dbReference>
<protein>
    <recommendedName>
        <fullName evidence="4 14">Protoporphyrinogen IX oxidase</fullName>
        <shortName evidence="14">PPO</shortName>
        <ecNumber evidence="14">1.3.99.-</ecNumber>
    </recommendedName>
</protein>